<dbReference type="SUPFAM" id="SSF52540">
    <property type="entry name" value="P-loop containing nucleoside triphosphate hydrolases"/>
    <property type="match status" value="1"/>
</dbReference>
<keyword evidence="2" id="KW-0067">ATP-binding</keyword>
<dbReference type="Pfam" id="PF08011">
    <property type="entry name" value="PDDEXK_9"/>
    <property type="match status" value="1"/>
</dbReference>
<dbReference type="Pfam" id="PF09820">
    <property type="entry name" value="AAA-ATPase_like"/>
    <property type="match status" value="1"/>
</dbReference>
<comment type="caution">
    <text evidence="2">The sequence shown here is derived from an EMBL/GenBank/DDBJ whole genome shotgun (WGS) entry which is preliminary data.</text>
</comment>
<accession>A0ABX2AZU0</accession>
<name>A0ABX2AZU0_9BACT</name>
<dbReference type="InterPro" id="IPR018631">
    <property type="entry name" value="AAA-ATPase-like_dom"/>
</dbReference>
<dbReference type="RefSeq" id="WP_172344279.1">
    <property type="nucleotide sequence ID" value="NZ_JABKKJ010000005.1"/>
</dbReference>
<reference evidence="2 3" key="1">
    <citation type="submission" date="2020-05" db="EMBL/GenBank/DDBJ databases">
        <title>Distinct polysaccharide utilization as determinants for interspecies competition between intestinal Prevotella spp.</title>
        <authorList>
            <person name="Galvez E.J.C."/>
            <person name="Iljazovic A."/>
            <person name="Strowig T."/>
        </authorList>
    </citation>
    <scope>NUCLEOTIDE SEQUENCE [LARGE SCALE GENOMIC DNA]</scope>
    <source>
        <strain evidence="2 3">PCHR</strain>
    </source>
</reference>
<sequence>MKYPIGIQSFESLRNDGYVYVDKTALVYKLADTGRYYFLSRPRRFGKSLLISTLEAYFSGKKELFDGLAIEELEKDWKEYPILHLDLNTAKYDSAEALLNVLNDSLANWETAYGTSPTEVTPELRFKGIIRRAYEQTGQRVVILVDEYDKPMLQSIGNEALQDEYRNILKAFYSVLKTQDRYIRFAFLTGVTKFGKVSVFSDLNNLKDISMDERYIDICGITEAEIHRYFEEAIHDLAAKEGIGYEECCDMLKELYDGYHFETGTVGIYNPFSILNTFDSLKFGDYWFETGTPSFLVHLLKQADYNLNNLQKEQVSADVLNSIDSMSRNPIPVIYQSGYLTIKGYNKEFRIYSLGFPNKEVENGFVRYLLPLYTPVEENSTDFFAANFINDVRSGNPDGFMERLCSLFADSDYRIAGDMEKYFQNSLYLIFKLLGFYTEVERTTSRGRMDVVLKTSDYIYVMELKLDGTAEDALRQIDERGYAAPFMSDGRKLYKIGVNFSSATRGIEEWKVIDN</sequence>
<dbReference type="GO" id="GO:0005524">
    <property type="term" value="F:ATP binding"/>
    <property type="evidence" value="ECO:0007669"/>
    <property type="project" value="UniProtKB-KW"/>
</dbReference>
<gene>
    <name evidence="2" type="ORF">HPS54_04530</name>
</gene>
<dbReference type="InterPro" id="IPR027417">
    <property type="entry name" value="P-loop_NTPase"/>
</dbReference>
<keyword evidence="3" id="KW-1185">Reference proteome</keyword>
<dbReference type="EMBL" id="JABKKJ010000005">
    <property type="protein sequence ID" value="NPE24789.1"/>
    <property type="molecule type" value="Genomic_DNA"/>
</dbReference>
<keyword evidence="2" id="KW-0547">Nucleotide-binding</keyword>
<dbReference type="InterPro" id="IPR012547">
    <property type="entry name" value="PDDEXK_9"/>
</dbReference>
<evidence type="ECO:0000259" key="1">
    <source>
        <dbReference type="Pfam" id="PF09820"/>
    </source>
</evidence>
<proteinExistence type="predicted"/>
<dbReference type="Proteomes" id="UP000820977">
    <property type="component" value="Unassembled WGS sequence"/>
</dbReference>
<organism evidence="2 3">
    <name type="scientific">Xylanibacter caecicola</name>
    <dbReference type="NCBI Taxonomy" id="2736294"/>
    <lineage>
        <taxon>Bacteria</taxon>
        <taxon>Pseudomonadati</taxon>
        <taxon>Bacteroidota</taxon>
        <taxon>Bacteroidia</taxon>
        <taxon>Bacteroidales</taxon>
        <taxon>Prevotellaceae</taxon>
        <taxon>Xylanibacter</taxon>
    </lineage>
</organism>
<protein>
    <submittedName>
        <fullName evidence="2">ATP-binding protein</fullName>
    </submittedName>
</protein>
<dbReference type="PANTHER" id="PTHR34825">
    <property type="entry name" value="CONSERVED PROTEIN, WITH A WEAK D-GALACTARATE DEHYDRATASE/ALTRONATE HYDROLASE DOMAIN"/>
    <property type="match status" value="1"/>
</dbReference>
<feature type="domain" description="AAA-ATPase-like" evidence="1">
    <location>
        <begin position="4"/>
        <end position="200"/>
    </location>
</feature>
<dbReference type="PANTHER" id="PTHR34825:SF1">
    <property type="entry name" value="AAA-ATPASE-LIKE DOMAIN-CONTAINING PROTEIN"/>
    <property type="match status" value="1"/>
</dbReference>
<evidence type="ECO:0000313" key="2">
    <source>
        <dbReference type="EMBL" id="NPE24789.1"/>
    </source>
</evidence>
<evidence type="ECO:0000313" key="3">
    <source>
        <dbReference type="Proteomes" id="UP000820977"/>
    </source>
</evidence>